<reference evidence="2" key="1">
    <citation type="journal article" date="2011" name="Nat. Biotechnol.">
        <title>The genomic sequence of the Chinese hamster ovary (CHO)-K1 cell line.</title>
        <authorList>
            <person name="Xu X."/>
            <person name="Nagarajan H."/>
            <person name="Lewis N.E."/>
            <person name="Pan S."/>
            <person name="Cai Z."/>
            <person name="Liu X."/>
            <person name="Chen W."/>
            <person name="Xie M."/>
            <person name="Wang W."/>
            <person name="Hammond S."/>
            <person name="Andersen M.R."/>
            <person name="Neff N."/>
            <person name="Passarelli B."/>
            <person name="Koh W."/>
            <person name="Fan H.C."/>
            <person name="Wang J."/>
            <person name="Gui Y."/>
            <person name="Lee K.H."/>
            <person name="Betenbaugh M.J."/>
            <person name="Quake S.R."/>
            <person name="Famili I."/>
            <person name="Palsson B.O."/>
            <person name="Wang J."/>
        </authorList>
    </citation>
    <scope>NUCLEOTIDE SEQUENCE [LARGE SCALE GENOMIC DNA]</scope>
    <source>
        <strain evidence="2">CHO K1 cell line</strain>
    </source>
</reference>
<dbReference type="InParanoid" id="G3IBW3"/>
<evidence type="ECO:0000313" key="2">
    <source>
        <dbReference type="Proteomes" id="UP000001075"/>
    </source>
</evidence>
<dbReference type="EMBL" id="JH001859">
    <property type="protein sequence ID" value="EGW14612.1"/>
    <property type="molecule type" value="Genomic_DNA"/>
</dbReference>
<sequence>MQTAGHNSCEFSAFILGSNSGCQAGVCPKCFDLLSRFTGPDCRIKPTLRYASTVCGRVNEGQE</sequence>
<evidence type="ECO:0000313" key="1">
    <source>
        <dbReference type="EMBL" id="EGW14612.1"/>
    </source>
</evidence>
<dbReference type="AlphaFoldDB" id="G3IBW3"/>
<name>G3IBW3_CRIGR</name>
<organism evidence="1 2">
    <name type="scientific">Cricetulus griseus</name>
    <name type="common">Chinese hamster</name>
    <name type="synonym">Cricetulus barabensis griseus</name>
    <dbReference type="NCBI Taxonomy" id="10029"/>
    <lineage>
        <taxon>Eukaryota</taxon>
        <taxon>Metazoa</taxon>
        <taxon>Chordata</taxon>
        <taxon>Craniata</taxon>
        <taxon>Vertebrata</taxon>
        <taxon>Euteleostomi</taxon>
        <taxon>Mammalia</taxon>
        <taxon>Eutheria</taxon>
        <taxon>Euarchontoglires</taxon>
        <taxon>Glires</taxon>
        <taxon>Rodentia</taxon>
        <taxon>Myomorpha</taxon>
        <taxon>Muroidea</taxon>
        <taxon>Cricetidae</taxon>
        <taxon>Cricetinae</taxon>
        <taxon>Cricetulus</taxon>
    </lineage>
</organism>
<proteinExistence type="predicted"/>
<gene>
    <name evidence="1" type="ORF">I79_021146</name>
</gene>
<accession>G3IBW3</accession>
<protein>
    <submittedName>
        <fullName evidence="1">Uncharacterized protein</fullName>
    </submittedName>
</protein>
<dbReference type="Proteomes" id="UP000001075">
    <property type="component" value="Unassembled WGS sequence"/>
</dbReference>